<name>X1M2E0_9ZZZZ</name>
<organism evidence="1">
    <name type="scientific">marine sediment metagenome</name>
    <dbReference type="NCBI Taxonomy" id="412755"/>
    <lineage>
        <taxon>unclassified sequences</taxon>
        <taxon>metagenomes</taxon>
        <taxon>ecological metagenomes</taxon>
    </lineage>
</organism>
<gene>
    <name evidence="1" type="ORF">S06H3_20197</name>
</gene>
<proteinExistence type="predicted"/>
<reference evidence="1" key="1">
    <citation type="journal article" date="2014" name="Front. Microbiol.">
        <title>High frequency of phylogenetically diverse reductive dehalogenase-homologous genes in deep subseafloor sedimentary metagenomes.</title>
        <authorList>
            <person name="Kawai M."/>
            <person name="Futagami T."/>
            <person name="Toyoda A."/>
            <person name="Takaki Y."/>
            <person name="Nishi S."/>
            <person name="Hori S."/>
            <person name="Arai W."/>
            <person name="Tsubouchi T."/>
            <person name="Morono Y."/>
            <person name="Uchiyama I."/>
            <person name="Ito T."/>
            <person name="Fujiyama A."/>
            <person name="Inagaki F."/>
            <person name="Takami H."/>
        </authorList>
    </citation>
    <scope>NUCLEOTIDE SEQUENCE</scope>
    <source>
        <strain evidence="1">Expedition CK06-06</strain>
    </source>
</reference>
<accession>X1M2E0</accession>
<evidence type="ECO:0008006" key="2">
    <source>
        <dbReference type="Google" id="ProtNLM"/>
    </source>
</evidence>
<protein>
    <recommendedName>
        <fullName evidence="2">DUF4238 domain-containing protein</fullName>
    </recommendedName>
</protein>
<comment type="caution">
    <text evidence="1">The sequence shown here is derived from an EMBL/GenBank/DDBJ whole genome shotgun (WGS) entry which is preliminary data.</text>
</comment>
<dbReference type="InterPro" id="IPR025332">
    <property type="entry name" value="DUF4238"/>
</dbReference>
<dbReference type="AlphaFoldDB" id="X1M2E0"/>
<feature type="non-terminal residue" evidence="1">
    <location>
        <position position="1"/>
    </location>
</feature>
<sequence>DGDQVVETGFSYLESLFKYSYDKLLSTQDLCRLNSEEKKVMAYFVATQLVRTKENREAYRDFYRQVIETLSKGNLPKESREQLKLQFAITEEEVVLQSSVTEEELKTVHIGMLQFVPYCVDKFSRMKWVLNINSFTMPYWSSDNPVTRSNPIDHWPYNSVSLSRKGIQVHLPLSPVLSLCICDPVMYNYLPSNFEITDVQSVKSANYLQVYWSTRYVFSNKNDFSFAEAIIQKNPVLAEGIIESEKDISGADNSSASATITITMYALPDG</sequence>
<evidence type="ECO:0000313" key="1">
    <source>
        <dbReference type="EMBL" id="GAI12246.1"/>
    </source>
</evidence>
<dbReference type="Pfam" id="PF14022">
    <property type="entry name" value="DUF4238"/>
    <property type="match status" value="1"/>
</dbReference>
<dbReference type="EMBL" id="BARV01010434">
    <property type="protein sequence ID" value="GAI12246.1"/>
    <property type="molecule type" value="Genomic_DNA"/>
</dbReference>